<protein>
    <recommendedName>
        <fullName evidence="6">Transporter</fullName>
    </recommendedName>
</protein>
<dbReference type="InterPro" id="IPR000175">
    <property type="entry name" value="Na/ntran_symport"/>
</dbReference>
<name>A0A9E6MRH5_9ACTN</name>
<dbReference type="PROSITE" id="PS50267">
    <property type="entry name" value="NA_NEUROTRAN_SYMP_3"/>
    <property type="match status" value="1"/>
</dbReference>
<keyword evidence="10" id="KW-1185">Reference proteome</keyword>
<dbReference type="PROSITE" id="PS00610">
    <property type="entry name" value="NA_NEUROTRAN_SYMP_1"/>
    <property type="match status" value="1"/>
</dbReference>
<keyword evidence="4 7" id="KW-1133">Transmembrane helix</keyword>
<feature type="transmembrane region" description="Helical" evidence="7">
    <location>
        <begin position="89"/>
        <end position="109"/>
    </location>
</feature>
<dbReference type="EMBL" id="CP072829">
    <property type="protein sequence ID" value="QTU84672.1"/>
    <property type="molecule type" value="Genomic_DNA"/>
</dbReference>
<gene>
    <name evidence="8" type="ORF">GMI68_00375</name>
    <name evidence="9" type="ORF">J7S26_01725</name>
</gene>
<dbReference type="GO" id="GO:0016020">
    <property type="term" value="C:membrane"/>
    <property type="evidence" value="ECO:0007669"/>
    <property type="project" value="UniProtKB-SubCell"/>
</dbReference>
<evidence type="ECO:0000313" key="11">
    <source>
        <dbReference type="Proteomes" id="UP000671910"/>
    </source>
</evidence>
<dbReference type="PANTHER" id="PTHR42948">
    <property type="entry name" value="TRANSPORTER"/>
    <property type="match status" value="1"/>
</dbReference>
<organism evidence="9 11">
    <name type="scientific">Xiamenia xianingshaonis</name>
    <dbReference type="NCBI Taxonomy" id="2682776"/>
    <lineage>
        <taxon>Bacteria</taxon>
        <taxon>Bacillati</taxon>
        <taxon>Actinomycetota</taxon>
        <taxon>Coriobacteriia</taxon>
        <taxon>Eggerthellales</taxon>
        <taxon>Eggerthellaceae</taxon>
        <taxon>Xiamenia</taxon>
    </lineage>
</organism>
<proteinExistence type="inferred from homology"/>
<feature type="transmembrane region" description="Helical" evidence="7">
    <location>
        <begin position="46"/>
        <end position="69"/>
    </location>
</feature>
<dbReference type="PRINTS" id="PR00176">
    <property type="entry name" value="NANEUSMPORT"/>
</dbReference>
<evidence type="ECO:0000313" key="9">
    <source>
        <dbReference type="EMBL" id="QTU84672.1"/>
    </source>
</evidence>
<comment type="subcellular location">
    <subcellularLocation>
        <location evidence="1">Membrane</location>
        <topology evidence="1">Multi-pass membrane protein</topology>
    </subcellularLocation>
</comment>
<dbReference type="InterPro" id="IPR037272">
    <property type="entry name" value="SNS_sf"/>
</dbReference>
<dbReference type="SUPFAM" id="SSF161070">
    <property type="entry name" value="SNF-like"/>
    <property type="match status" value="1"/>
</dbReference>
<feature type="transmembrane region" description="Helical" evidence="7">
    <location>
        <begin position="346"/>
        <end position="367"/>
    </location>
</feature>
<dbReference type="AlphaFoldDB" id="A0A9E6MRH5"/>
<feature type="transmembrane region" description="Helical" evidence="7">
    <location>
        <begin position="261"/>
        <end position="285"/>
    </location>
</feature>
<dbReference type="PANTHER" id="PTHR42948:SF1">
    <property type="entry name" value="TRANSPORTER"/>
    <property type="match status" value="1"/>
</dbReference>
<feature type="transmembrane region" description="Helical" evidence="7">
    <location>
        <begin position="305"/>
        <end position="334"/>
    </location>
</feature>
<dbReference type="NCBIfam" id="NF037979">
    <property type="entry name" value="Na_transp"/>
    <property type="match status" value="1"/>
</dbReference>
<keyword evidence="3 6" id="KW-0812">Transmembrane</keyword>
<evidence type="ECO:0000256" key="4">
    <source>
        <dbReference type="ARBA" id="ARBA00022989"/>
    </source>
</evidence>
<feature type="transmembrane region" description="Helical" evidence="7">
    <location>
        <begin position="17"/>
        <end position="34"/>
    </location>
</feature>
<reference evidence="9" key="2">
    <citation type="submission" date="2021-04" db="EMBL/GenBank/DDBJ databases">
        <title>Novel species in family Eggerthellaceae.</title>
        <authorList>
            <person name="Zhang G."/>
        </authorList>
    </citation>
    <scope>NUCLEOTIDE SEQUENCE</scope>
    <source>
        <strain evidence="9">Zg-886</strain>
    </source>
</reference>
<dbReference type="GO" id="GO:0015293">
    <property type="term" value="F:symporter activity"/>
    <property type="evidence" value="ECO:0007669"/>
    <property type="project" value="UniProtKB-KW"/>
</dbReference>
<keyword evidence="2 6" id="KW-0813">Transport</keyword>
<reference evidence="8 10" key="1">
    <citation type="submission" date="2019-11" db="EMBL/GenBank/DDBJ databases">
        <title>Eggerthellaceae novel genus isolated from the rectal contents of marmort.</title>
        <authorList>
            <person name="Zhang G."/>
        </authorList>
    </citation>
    <scope>NUCLEOTIDE SEQUENCE [LARGE SCALE GENOMIC DNA]</scope>
    <source>
        <strain evidence="8">Zg-886</strain>
        <strain evidence="10">zg-886</strain>
    </source>
</reference>
<evidence type="ECO:0000256" key="1">
    <source>
        <dbReference type="ARBA" id="ARBA00004141"/>
    </source>
</evidence>
<sequence length="468" mass="50301">MATEGAKPARAAWSSKWAFILAAAASAIGLGNLWRFPYLAAKYGGGAFLLVYILLVVTFGFTLMMAETALGRKTGQSAIGAFRSFGRKYIFIGVLASAVPFIITPYYALIGGWVTKFMAAYLFEGASAIAADGYFTNFILNNGETYIWMYVFLAVVIVVVALGVKNGIERVNKVLMVALLAIAVGISIFSLTLPGALDGLAYYLIPDFTKFSVEMVVAAMGQMFFSLSLAMGIMITYGSYFRQDEDLEHSVRRIELFDTGIAILAGLMIIPAAVAVQGSAEAVATNAGPGFMFGVLPQVFQGMGFAANAVGFVFFALVFFAALTSCISLFETLVSIVADGAHVSRGLSIAVCSVFVVLIGTLVNMGYNNLLDVDLMYTVFHIGEPGNAQILDFFDFVSNTVLMPIVALLTCIFVGWIIKPQVIIDEVEKSGEFNGQKLFVVMIKYIAPVFVVCILVAYVMNALGIIVL</sequence>
<feature type="transmembrane region" description="Helical" evidence="7">
    <location>
        <begin position="176"/>
        <end position="197"/>
    </location>
</feature>
<dbReference type="EMBL" id="WPCR01000001">
    <property type="protein sequence ID" value="NHM13241.1"/>
    <property type="molecule type" value="Genomic_DNA"/>
</dbReference>
<evidence type="ECO:0000313" key="10">
    <source>
        <dbReference type="Proteomes" id="UP000636394"/>
    </source>
</evidence>
<dbReference type="Proteomes" id="UP000636394">
    <property type="component" value="Unassembled WGS sequence"/>
</dbReference>
<dbReference type="CDD" id="cd10336">
    <property type="entry name" value="SLC6sbd_Tyt1-Like"/>
    <property type="match status" value="1"/>
</dbReference>
<dbReference type="RefSeq" id="WP_165059583.1">
    <property type="nucleotide sequence ID" value="NZ_CP072829.1"/>
</dbReference>
<evidence type="ECO:0000313" key="8">
    <source>
        <dbReference type="EMBL" id="NHM13241.1"/>
    </source>
</evidence>
<feature type="transmembrane region" description="Helical" evidence="7">
    <location>
        <begin position="146"/>
        <end position="164"/>
    </location>
</feature>
<feature type="transmembrane region" description="Helical" evidence="7">
    <location>
        <begin position="217"/>
        <end position="240"/>
    </location>
</feature>
<feature type="transmembrane region" description="Helical" evidence="7">
    <location>
        <begin position="401"/>
        <end position="418"/>
    </location>
</feature>
<dbReference type="Pfam" id="PF00209">
    <property type="entry name" value="SNF"/>
    <property type="match status" value="2"/>
</dbReference>
<accession>A0A9E6MRH5</accession>
<feature type="transmembrane region" description="Helical" evidence="7">
    <location>
        <begin position="438"/>
        <end position="460"/>
    </location>
</feature>
<evidence type="ECO:0000256" key="6">
    <source>
        <dbReference type="RuleBase" id="RU003732"/>
    </source>
</evidence>
<dbReference type="KEGG" id="ebz:J7S26_01725"/>
<comment type="similarity">
    <text evidence="6">Belongs to the sodium:neurotransmitter symporter (SNF) (TC 2.A.22) family.</text>
</comment>
<evidence type="ECO:0000256" key="7">
    <source>
        <dbReference type="SAM" id="Phobius"/>
    </source>
</evidence>
<dbReference type="Proteomes" id="UP000671910">
    <property type="component" value="Chromosome"/>
</dbReference>
<evidence type="ECO:0000256" key="5">
    <source>
        <dbReference type="ARBA" id="ARBA00023136"/>
    </source>
</evidence>
<evidence type="ECO:0000256" key="2">
    <source>
        <dbReference type="ARBA" id="ARBA00022448"/>
    </source>
</evidence>
<keyword evidence="6" id="KW-0769">Symport</keyword>
<keyword evidence="5 7" id="KW-0472">Membrane</keyword>
<evidence type="ECO:0000256" key="3">
    <source>
        <dbReference type="ARBA" id="ARBA00022692"/>
    </source>
</evidence>
<dbReference type="InterPro" id="IPR047218">
    <property type="entry name" value="YocR/YhdH-like"/>
</dbReference>